<evidence type="ECO:0000259" key="2">
    <source>
        <dbReference type="Pfam" id="PF07687"/>
    </source>
</evidence>
<dbReference type="Proteomes" id="UP000295132">
    <property type="component" value="Unassembled WGS sequence"/>
</dbReference>
<dbReference type="PANTHER" id="PTHR11014:SF122">
    <property type="entry name" value="AMIDOHYDROLASE AMHX"/>
    <property type="match status" value="1"/>
</dbReference>
<accession>A0A4R5VT42</accession>
<feature type="domain" description="Peptidase M20 dimerisation" evidence="2">
    <location>
        <begin position="176"/>
        <end position="266"/>
    </location>
</feature>
<feature type="binding site" evidence="1">
    <location>
        <position position="92"/>
    </location>
    <ligand>
        <name>Mn(2+)</name>
        <dbReference type="ChEBI" id="CHEBI:29035"/>
        <label>2</label>
    </ligand>
</feature>
<dbReference type="Pfam" id="PF07687">
    <property type="entry name" value="M20_dimer"/>
    <property type="match status" value="1"/>
</dbReference>
<evidence type="ECO:0000313" key="4">
    <source>
        <dbReference type="Proteomes" id="UP000295132"/>
    </source>
</evidence>
<name>A0A4R5VT42_9BACI</name>
<dbReference type="InterPro" id="IPR037484">
    <property type="entry name" value="AmhX-like"/>
</dbReference>
<keyword evidence="3" id="KW-0378">Hydrolase</keyword>
<dbReference type="CDD" id="cd08018">
    <property type="entry name" value="M20_Acy1_amhX-like"/>
    <property type="match status" value="1"/>
</dbReference>
<dbReference type="InterPro" id="IPR036264">
    <property type="entry name" value="Bact_exopeptidase_dim_dom"/>
</dbReference>
<evidence type="ECO:0000256" key="1">
    <source>
        <dbReference type="PIRSR" id="PIRSR005962-1"/>
    </source>
</evidence>
<keyword evidence="1" id="KW-0464">Manganese</keyword>
<dbReference type="AlphaFoldDB" id="A0A4R5VT42"/>
<comment type="cofactor">
    <cofactor evidence="1">
        <name>Mn(2+)</name>
        <dbReference type="ChEBI" id="CHEBI:29035"/>
    </cofactor>
    <text evidence="1">The Mn(2+) ion enhances activity.</text>
</comment>
<dbReference type="SUPFAM" id="SSF55031">
    <property type="entry name" value="Bacterial exopeptidase dimerisation domain"/>
    <property type="match status" value="1"/>
</dbReference>
<dbReference type="Gene3D" id="3.30.70.360">
    <property type="match status" value="1"/>
</dbReference>
<dbReference type="GO" id="GO:0046872">
    <property type="term" value="F:metal ion binding"/>
    <property type="evidence" value="ECO:0007669"/>
    <property type="project" value="UniProtKB-KW"/>
</dbReference>
<feature type="binding site" evidence="1">
    <location>
        <position position="90"/>
    </location>
    <ligand>
        <name>Mn(2+)</name>
        <dbReference type="ChEBI" id="CHEBI:29035"/>
        <label>2</label>
    </ligand>
</feature>
<protein>
    <submittedName>
        <fullName evidence="3">Amidohydrolase</fullName>
    </submittedName>
</protein>
<evidence type="ECO:0000313" key="3">
    <source>
        <dbReference type="EMBL" id="TDK62147.1"/>
    </source>
</evidence>
<dbReference type="Pfam" id="PF01546">
    <property type="entry name" value="Peptidase_M20"/>
    <property type="match status" value="1"/>
</dbReference>
<dbReference type="RefSeq" id="WP_133333877.1">
    <property type="nucleotide sequence ID" value="NZ_SMYO01000004.1"/>
</dbReference>
<feature type="binding site" evidence="1">
    <location>
        <position position="126"/>
    </location>
    <ligand>
        <name>Mn(2+)</name>
        <dbReference type="ChEBI" id="CHEBI:29035"/>
        <label>2</label>
    </ligand>
</feature>
<dbReference type="Gene3D" id="3.40.630.10">
    <property type="entry name" value="Zn peptidases"/>
    <property type="match status" value="1"/>
</dbReference>
<organism evidence="3 4">
    <name type="scientific">Bacillus salipaludis</name>
    <dbReference type="NCBI Taxonomy" id="2547811"/>
    <lineage>
        <taxon>Bacteria</taxon>
        <taxon>Bacillati</taxon>
        <taxon>Bacillota</taxon>
        <taxon>Bacilli</taxon>
        <taxon>Bacillales</taxon>
        <taxon>Bacillaceae</taxon>
        <taxon>Bacillus</taxon>
    </lineage>
</organism>
<gene>
    <name evidence="3" type="ORF">E2K98_08760</name>
</gene>
<proteinExistence type="predicted"/>
<keyword evidence="1" id="KW-0479">Metal-binding</keyword>
<dbReference type="InterPro" id="IPR002933">
    <property type="entry name" value="Peptidase_M20"/>
</dbReference>
<dbReference type="EMBL" id="SMYO01000004">
    <property type="protein sequence ID" value="TDK62147.1"/>
    <property type="molecule type" value="Genomic_DNA"/>
</dbReference>
<dbReference type="PIRSF" id="PIRSF005962">
    <property type="entry name" value="Pept_M20D_amidohydro"/>
    <property type="match status" value="1"/>
</dbReference>
<sequence>MRTELDELRPMLLEIFNHLHQHPEASWEEIATTAYIKNLLQQNGLQPHTFDDCTGLVVEIGDGPHKVGLRTDIDALWQEVDGTFKANHSCGHDAHMTMIIGVLLLLKKLNYQPSGKLKVLFQPAEEKGTGALKMVEKGIVDDLDFLYGVHLRPIQEISDGTATPAIFHGSAKFIAGEIIGEDAHGARPHLGKNAIEIGAALINEMGKIHVDPMVPSSVKMTKFHAGGESSNLIPGHASFHLDLRAQTNEVMETLTAKVEKITQAIAALYEVEIPLETKAFVAAAKVDPQAQKLMEKAIVDTLGNVTAPYPSSGGEDFHFYTVKRPHIKATMLGLGCDLSPGLHHPKMTFNHEAIFSGIEILTKTIMNTFEHLKKEAPQHYEQHC</sequence>
<dbReference type="PANTHER" id="PTHR11014">
    <property type="entry name" value="PEPTIDASE M20 FAMILY MEMBER"/>
    <property type="match status" value="1"/>
</dbReference>
<dbReference type="InterPro" id="IPR011650">
    <property type="entry name" value="Peptidase_M20_dimer"/>
</dbReference>
<dbReference type="SUPFAM" id="SSF53187">
    <property type="entry name" value="Zn-dependent exopeptidases"/>
    <property type="match status" value="1"/>
</dbReference>
<dbReference type="GO" id="GO:0016787">
    <property type="term" value="F:hydrolase activity"/>
    <property type="evidence" value="ECO:0007669"/>
    <property type="project" value="UniProtKB-KW"/>
</dbReference>
<comment type="caution">
    <text evidence="3">The sequence shown here is derived from an EMBL/GenBank/DDBJ whole genome shotgun (WGS) entry which is preliminary data.</text>
</comment>
<feature type="binding site" evidence="1">
    <location>
        <position position="150"/>
    </location>
    <ligand>
        <name>Mn(2+)</name>
        <dbReference type="ChEBI" id="CHEBI:29035"/>
        <label>2</label>
    </ligand>
</feature>
<dbReference type="InterPro" id="IPR017439">
    <property type="entry name" value="Amidohydrolase"/>
</dbReference>
<dbReference type="NCBIfam" id="TIGR01891">
    <property type="entry name" value="amidohydrolases"/>
    <property type="match status" value="1"/>
</dbReference>
<reference evidence="3 4" key="1">
    <citation type="submission" date="2019-03" db="EMBL/GenBank/DDBJ databases">
        <title>Bacillus niacini sp. nov. a Nicotinate-Metabolizing Mesophile Isolated from Soil.</title>
        <authorList>
            <person name="Zhang G."/>
        </authorList>
    </citation>
    <scope>NUCLEOTIDE SEQUENCE [LARGE SCALE GENOMIC DNA]</scope>
    <source>
        <strain evidence="3 4">WN066</strain>
    </source>
</reference>
<feature type="binding site" evidence="1">
    <location>
        <position position="343"/>
    </location>
    <ligand>
        <name>Mn(2+)</name>
        <dbReference type="ChEBI" id="CHEBI:29035"/>
        <label>2</label>
    </ligand>
</feature>